<dbReference type="eggNOG" id="KOG1027">
    <property type="taxonomic scope" value="Eukaryota"/>
</dbReference>
<dbReference type="PANTHER" id="PTHR44167:SF24">
    <property type="entry name" value="SERINE_THREONINE-PROTEIN KINASE CHK2"/>
    <property type="match status" value="1"/>
</dbReference>
<dbReference type="Pfam" id="PF00069">
    <property type="entry name" value="Pkinase"/>
    <property type="match status" value="2"/>
</dbReference>
<dbReference type="InterPro" id="IPR011009">
    <property type="entry name" value="Kinase-like_dom_sf"/>
</dbReference>
<dbReference type="OrthoDB" id="305100at2759"/>
<dbReference type="SUPFAM" id="SSF56112">
    <property type="entry name" value="Protein kinase-like (PK-like)"/>
    <property type="match status" value="2"/>
</dbReference>
<gene>
    <name evidence="2" type="ORF">GSPATT00025088001</name>
</gene>
<evidence type="ECO:0000313" key="2">
    <source>
        <dbReference type="EMBL" id="CAK92354.1"/>
    </source>
</evidence>
<dbReference type="Gene3D" id="1.10.510.10">
    <property type="entry name" value="Transferase(Phosphotransferase) domain 1"/>
    <property type="match status" value="2"/>
</dbReference>
<dbReference type="GO" id="GO:0005524">
    <property type="term" value="F:ATP binding"/>
    <property type="evidence" value="ECO:0007669"/>
    <property type="project" value="InterPro"/>
</dbReference>
<protein>
    <recommendedName>
        <fullName evidence="1">Protein kinase domain-containing protein</fullName>
    </recommendedName>
</protein>
<dbReference type="OMA" id="YIFLEKC"/>
<dbReference type="SMART" id="SM00220">
    <property type="entry name" value="S_TKc"/>
    <property type="match status" value="1"/>
</dbReference>
<evidence type="ECO:0000313" key="3">
    <source>
        <dbReference type="Proteomes" id="UP000000600"/>
    </source>
</evidence>
<dbReference type="InParanoid" id="A0EAN7"/>
<evidence type="ECO:0000259" key="1">
    <source>
        <dbReference type="PROSITE" id="PS50011"/>
    </source>
</evidence>
<accession>A0EAN7</accession>
<dbReference type="GO" id="GO:0005737">
    <property type="term" value="C:cytoplasm"/>
    <property type="evidence" value="ECO:0000318"/>
    <property type="project" value="GO_Central"/>
</dbReference>
<feature type="domain" description="Protein kinase" evidence="1">
    <location>
        <begin position="6"/>
        <end position="298"/>
    </location>
</feature>
<reference evidence="2 3" key="1">
    <citation type="journal article" date="2006" name="Nature">
        <title>Global trends of whole-genome duplications revealed by the ciliate Paramecium tetraurelia.</title>
        <authorList>
            <consortium name="Genoscope"/>
            <person name="Aury J.-M."/>
            <person name="Jaillon O."/>
            <person name="Duret L."/>
            <person name="Noel B."/>
            <person name="Jubin C."/>
            <person name="Porcel B.M."/>
            <person name="Segurens B."/>
            <person name="Daubin V."/>
            <person name="Anthouard V."/>
            <person name="Aiach N."/>
            <person name="Arnaiz O."/>
            <person name="Billaut A."/>
            <person name="Beisson J."/>
            <person name="Blanc I."/>
            <person name="Bouhouche K."/>
            <person name="Camara F."/>
            <person name="Duharcourt S."/>
            <person name="Guigo R."/>
            <person name="Gogendeau D."/>
            <person name="Katinka M."/>
            <person name="Keller A.-M."/>
            <person name="Kissmehl R."/>
            <person name="Klotz C."/>
            <person name="Koll F."/>
            <person name="Le Moue A."/>
            <person name="Lepere C."/>
            <person name="Malinsky S."/>
            <person name="Nowacki M."/>
            <person name="Nowak J.K."/>
            <person name="Plattner H."/>
            <person name="Poulain J."/>
            <person name="Ruiz F."/>
            <person name="Serrano V."/>
            <person name="Zagulski M."/>
            <person name="Dessen P."/>
            <person name="Betermier M."/>
            <person name="Weissenbach J."/>
            <person name="Scarpelli C."/>
            <person name="Schachter V."/>
            <person name="Sperling L."/>
            <person name="Meyer E."/>
            <person name="Cohen J."/>
            <person name="Wincker P."/>
        </authorList>
    </citation>
    <scope>NUCLEOTIDE SEQUENCE [LARGE SCALE GENOMIC DNA]</scope>
    <source>
        <strain evidence="2 3">Stock d4-2</strain>
    </source>
</reference>
<dbReference type="GO" id="GO:0035556">
    <property type="term" value="P:intracellular signal transduction"/>
    <property type="evidence" value="ECO:0000318"/>
    <property type="project" value="GO_Central"/>
</dbReference>
<dbReference type="EMBL" id="CT868667">
    <property type="protein sequence ID" value="CAK92354.1"/>
    <property type="molecule type" value="Genomic_DNA"/>
</dbReference>
<keyword evidence="3" id="KW-1185">Reference proteome</keyword>
<proteinExistence type="predicted"/>
<organism evidence="2 3">
    <name type="scientific">Paramecium tetraurelia</name>
    <dbReference type="NCBI Taxonomy" id="5888"/>
    <lineage>
        <taxon>Eukaryota</taxon>
        <taxon>Sar</taxon>
        <taxon>Alveolata</taxon>
        <taxon>Ciliophora</taxon>
        <taxon>Intramacronucleata</taxon>
        <taxon>Oligohymenophorea</taxon>
        <taxon>Peniculida</taxon>
        <taxon>Parameciidae</taxon>
        <taxon>Paramecium</taxon>
    </lineage>
</organism>
<dbReference type="KEGG" id="ptm:GSPATT00025088001"/>
<dbReference type="STRING" id="5888.A0EAN7"/>
<dbReference type="Proteomes" id="UP000000600">
    <property type="component" value="Unassembled WGS sequence"/>
</dbReference>
<dbReference type="AlphaFoldDB" id="A0EAN7"/>
<dbReference type="InterPro" id="IPR008271">
    <property type="entry name" value="Ser/Thr_kinase_AS"/>
</dbReference>
<dbReference type="PANTHER" id="PTHR44167">
    <property type="entry name" value="OVARIAN-SPECIFIC SERINE/THREONINE-PROTEIN KINASE LOK-RELATED"/>
    <property type="match status" value="1"/>
</dbReference>
<dbReference type="eggNOG" id="KOG0032">
    <property type="taxonomic scope" value="Eukaryota"/>
</dbReference>
<dbReference type="InterPro" id="IPR000719">
    <property type="entry name" value="Prot_kinase_dom"/>
</dbReference>
<sequence>MDDLSIIFIRQIGKYQINSSQPKIVKSQIFYQDTNQESAKKLRNANLYYSCRNTEQPNQNICAQLIQSEPNRTTEKEIAVLELLSKHPHTNLIKIFDIIKKDHCYAMYEEIPMNLEKFLNSGRNLSSIMKENFYCQLFAGFNHLKSLKIIIRDLQPKHIRVKQIKDNEYVLQISDFRSAEISEDGYVDSINGMSDFAAPEALIKGQSLNNQCSIYTLGMLLYYICNDGRKPFEANSYQDLIKKQREFCQNLLNQSAGNNDHQRLIEQYKRMLVWDKFNREGDDNQFRQDCYLLDNTYFLRQSDSVGRGRQGFVVNAFNIQTRDTLVCKMIQKKEQNNEQDLREVQICGYLEGENHQNIIKIIKIIKDSQWYYIFLEKCDMNIKEFMEQNNQFTDQEIIDFLSQIISGYEQLKRKSIVHRDIKPENIMIKFDDNNDKIYKIIDFGVSKIISGSLLAHTDVGSLLYIAPEVLENNVSGYNDQCDVFSVIYFTYSKLGVLIYYMMYKKEYININGQNEIRQQQKLLKTNPFKCPDSMRNPDLRQLIEKMIVYDPIKRINWEMLKGYRLKKNHLDFLNDIYRYSLFAIQSEELLCELQDKYRDDKVLAGDIYAHRIILLKFANLAFQKIEQSINQEYIQMNETEYKINKIFNANVWKMNNKWNQSHQILKQKQQRLEDYQITMLNDALSVIQNMDIKNSEITLNFTQVHKFYIKLPNLLNNSTFINNESIKLKYHLMKMRNLLNDSKNDSSIEYTLGQDSKILFFDKLSISQMNAYIDENQ</sequence>
<dbReference type="RefSeq" id="XP_001459751.1">
    <property type="nucleotide sequence ID" value="XM_001459714.1"/>
</dbReference>
<dbReference type="GO" id="GO:0004674">
    <property type="term" value="F:protein serine/threonine kinase activity"/>
    <property type="evidence" value="ECO:0000318"/>
    <property type="project" value="GO_Central"/>
</dbReference>
<feature type="domain" description="Protein kinase" evidence="1">
    <location>
        <begin position="299"/>
        <end position="572"/>
    </location>
</feature>
<name>A0EAN7_PARTE</name>
<dbReference type="PROSITE" id="PS00108">
    <property type="entry name" value="PROTEIN_KINASE_ST"/>
    <property type="match status" value="1"/>
</dbReference>
<dbReference type="PROSITE" id="PS50011">
    <property type="entry name" value="PROTEIN_KINASE_DOM"/>
    <property type="match status" value="2"/>
</dbReference>
<dbReference type="GeneID" id="5045536"/>
<dbReference type="HOGENOM" id="CLU_022403_0_0_1"/>